<evidence type="ECO:0000313" key="14">
    <source>
        <dbReference type="EMBL" id="MPL62066.1"/>
    </source>
</evidence>
<dbReference type="GO" id="GO:0016020">
    <property type="term" value="C:membrane"/>
    <property type="evidence" value="ECO:0007669"/>
    <property type="project" value="UniProtKB-SubCell"/>
</dbReference>
<feature type="transmembrane region" description="Helical" evidence="13">
    <location>
        <begin position="12"/>
        <end position="31"/>
    </location>
</feature>
<evidence type="ECO:0000256" key="1">
    <source>
        <dbReference type="ARBA" id="ARBA00004141"/>
    </source>
</evidence>
<evidence type="ECO:0000256" key="3">
    <source>
        <dbReference type="ARBA" id="ARBA00022448"/>
    </source>
</evidence>
<dbReference type="AlphaFoldDB" id="A0A644T560"/>
<dbReference type="PANTHER" id="PTHR31462">
    <property type="entry name" value="ENDOSOMAL/LYSOSOMAL POTASSIUM CHANNEL TMEM175"/>
    <property type="match status" value="1"/>
</dbReference>
<reference evidence="14" key="1">
    <citation type="submission" date="2019-08" db="EMBL/GenBank/DDBJ databases">
        <authorList>
            <person name="Kucharzyk K."/>
            <person name="Murdoch R.W."/>
            <person name="Higgins S."/>
            <person name="Loffler F."/>
        </authorList>
    </citation>
    <scope>NUCLEOTIDE SEQUENCE</scope>
</reference>
<dbReference type="InterPro" id="IPR010617">
    <property type="entry name" value="TMEM175-like"/>
</dbReference>
<gene>
    <name evidence="14" type="ORF">SDC9_07665</name>
</gene>
<evidence type="ECO:0000256" key="12">
    <source>
        <dbReference type="ARBA" id="ARBA00034430"/>
    </source>
</evidence>
<name>A0A644T560_9ZZZZ</name>
<proteinExistence type="inferred from homology"/>
<evidence type="ECO:0000256" key="2">
    <source>
        <dbReference type="ARBA" id="ARBA00006920"/>
    </source>
</evidence>
<feature type="transmembrane region" description="Helical" evidence="13">
    <location>
        <begin position="80"/>
        <end position="98"/>
    </location>
</feature>
<dbReference type="GO" id="GO:0015252">
    <property type="term" value="F:proton channel activity"/>
    <property type="evidence" value="ECO:0007669"/>
    <property type="project" value="InterPro"/>
</dbReference>
<evidence type="ECO:0000256" key="4">
    <source>
        <dbReference type="ARBA" id="ARBA00022538"/>
    </source>
</evidence>
<keyword evidence="5 13" id="KW-0812">Transmembrane</keyword>
<dbReference type="GO" id="GO:0005267">
    <property type="term" value="F:potassium channel activity"/>
    <property type="evidence" value="ECO:0007669"/>
    <property type="project" value="UniProtKB-KW"/>
</dbReference>
<feature type="transmembrane region" description="Helical" evidence="13">
    <location>
        <begin position="146"/>
        <end position="165"/>
    </location>
</feature>
<comment type="subcellular location">
    <subcellularLocation>
        <location evidence="1">Membrane</location>
        <topology evidence="1">Multi-pass membrane protein</topology>
    </subcellularLocation>
</comment>
<protein>
    <submittedName>
        <fullName evidence="14">Potassium channel</fullName>
    </submittedName>
</protein>
<evidence type="ECO:0000256" key="9">
    <source>
        <dbReference type="ARBA" id="ARBA00023065"/>
    </source>
</evidence>
<evidence type="ECO:0000256" key="7">
    <source>
        <dbReference type="ARBA" id="ARBA00022958"/>
    </source>
</evidence>
<keyword evidence="6" id="KW-0631">Potassium channel</keyword>
<dbReference type="EMBL" id="VSSQ01000016">
    <property type="protein sequence ID" value="MPL62066.1"/>
    <property type="molecule type" value="Genomic_DNA"/>
</dbReference>
<keyword evidence="9" id="KW-0406">Ion transport</keyword>
<evidence type="ECO:0000256" key="13">
    <source>
        <dbReference type="SAM" id="Phobius"/>
    </source>
</evidence>
<accession>A0A644T560</accession>
<keyword evidence="4" id="KW-0633">Potassium transport</keyword>
<dbReference type="PANTHER" id="PTHR31462:SF5">
    <property type="entry name" value="ENDOSOMAL_LYSOSOMAL PROTON CHANNEL TMEM175"/>
    <property type="match status" value="1"/>
</dbReference>
<evidence type="ECO:0000256" key="6">
    <source>
        <dbReference type="ARBA" id="ARBA00022826"/>
    </source>
</evidence>
<keyword evidence="11 14" id="KW-0407">Ion channel</keyword>
<evidence type="ECO:0000256" key="8">
    <source>
        <dbReference type="ARBA" id="ARBA00022989"/>
    </source>
</evidence>
<comment type="caution">
    <text evidence="14">The sequence shown here is derived from an EMBL/GenBank/DDBJ whole genome shotgun (WGS) entry which is preliminary data.</text>
</comment>
<organism evidence="14">
    <name type="scientific">bioreactor metagenome</name>
    <dbReference type="NCBI Taxonomy" id="1076179"/>
    <lineage>
        <taxon>unclassified sequences</taxon>
        <taxon>metagenomes</taxon>
        <taxon>ecological metagenomes</taxon>
    </lineage>
</organism>
<feature type="transmembrane region" description="Helical" evidence="13">
    <location>
        <begin position="37"/>
        <end position="59"/>
    </location>
</feature>
<keyword evidence="7" id="KW-0630">Potassium</keyword>
<comment type="similarity">
    <text evidence="2">Belongs to the TMEM175 family.</text>
</comment>
<comment type="catalytic activity">
    <reaction evidence="12">
        <text>K(+)(in) = K(+)(out)</text>
        <dbReference type="Rhea" id="RHEA:29463"/>
        <dbReference type="ChEBI" id="CHEBI:29103"/>
    </reaction>
</comment>
<sequence length="198" mass="23232">MSLSKHRFEFFSDGVMAIIITIMVLEIPLPVNFDYSGILSFLYSILIFIISFFIVGSFWNKHHVLIDQVETITNKIMWKNMIFLLSLALLPIFTKWVLENPTKLIPVIFYDFLFVVVNLSYFIIVREVYGEKIPERRNKTKKDRKIGPIIYMIILLGVFLSLAIYYPKITIILLIAFPIISSIMNIFLDDRNIIRRSN</sequence>
<feature type="transmembrane region" description="Helical" evidence="13">
    <location>
        <begin position="171"/>
        <end position="188"/>
    </location>
</feature>
<keyword evidence="8 13" id="KW-1133">Transmembrane helix</keyword>
<keyword evidence="3" id="KW-0813">Transport</keyword>
<evidence type="ECO:0000256" key="11">
    <source>
        <dbReference type="ARBA" id="ARBA00023303"/>
    </source>
</evidence>
<evidence type="ECO:0000256" key="5">
    <source>
        <dbReference type="ARBA" id="ARBA00022692"/>
    </source>
</evidence>
<dbReference type="Pfam" id="PF06736">
    <property type="entry name" value="TMEM175"/>
    <property type="match status" value="1"/>
</dbReference>
<evidence type="ECO:0000256" key="10">
    <source>
        <dbReference type="ARBA" id="ARBA00023136"/>
    </source>
</evidence>
<feature type="transmembrane region" description="Helical" evidence="13">
    <location>
        <begin position="104"/>
        <end position="125"/>
    </location>
</feature>
<keyword evidence="10 13" id="KW-0472">Membrane</keyword>